<dbReference type="Pfam" id="PF03704">
    <property type="entry name" value="BTAD"/>
    <property type="match status" value="1"/>
</dbReference>
<feature type="transmembrane region" description="Helical" evidence="1">
    <location>
        <begin position="103"/>
        <end position="122"/>
    </location>
</feature>
<evidence type="ECO:0000313" key="3">
    <source>
        <dbReference type="EMBL" id="MFC5001309.1"/>
    </source>
</evidence>
<feature type="transmembrane region" description="Helical" evidence="1">
    <location>
        <begin position="21"/>
        <end position="41"/>
    </location>
</feature>
<dbReference type="InterPro" id="IPR051677">
    <property type="entry name" value="AfsR-DnrI-RedD_regulator"/>
</dbReference>
<reference evidence="4" key="1">
    <citation type="journal article" date="2019" name="Int. J. Syst. Evol. Microbiol.">
        <title>The Global Catalogue of Microorganisms (GCM) 10K type strain sequencing project: providing services to taxonomists for standard genome sequencing and annotation.</title>
        <authorList>
            <consortium name="The Broad Institute Genomics Platform"/>
            <consortium name="The Broad Institute Genome Sequencing Center for Infectious Disease"/>
            <person name="Wu L."/>
            <person name="Ma J."/>
        </authorList>
    </citation>
    <scope>NUCLEOTIDE SEQUENCE [LARGE SCALE GENOMIC DNA]</scope>
    <source>
        <strain evidence="4">CGMCC 4.7152</strain>
    </source>
</reference>
<comment type="caution">
    <text evidence="3">The sequence shown here is derived from an EMBL/GenBank/DDBJ whole genome shotgun (WGS) entry which is preliminary data.</text>
</comment>
<accession>A0ABV9VYX9</accession>
<sequence>MSRVRGAGGAGWRLTLRAARAVVVFWLVVAALVALPWVLTLATRGLWQSEPDWAALVNEPLSALGIFVAGLLLGWVMWLWLLATTILDIVDAVRRPHRSGRRLPVPLHTAVTAAAGSAVLLVDAVTGRGAAVAVPPAQPLAVAADVAAPRPAAPSTPSRGQQQNAPVVSAAEAATPVAVEVSAAVDYGAAGVQVRGGWLPVPVVAAFAAVSALLWAQRRRTYQPRPPGRADRYDADLLPVDPTLAALDVLPDLDTAVPDLDGAEQRSVVIGVVGARWLDLTALPRDGVDLAGDGALNAARGLIVAILTGSVARGDAAQVVMNEGAARTLFGAVPAVPGLYLDAGISPVVAAAEKVSPGSDIGTPIVSIVTGALAGDPIATAASVRVPLRLQVTVVDGRRRSGRTAWTVDAEGVVTDALPASAARPAQLRLATLNLPTARALLSTLRQTATAMRSRTANADDRAAAPATPAATWPVTAAASTEVPWPDQPPVDAQRPRRLLIGVIGPVQVLLPRPDGTFTAVQVRRTASVHLLVLLAVHRDGITGNDLKEALWPDVPTSSARQRFATSLSELRRALQDAAGVDVVRRTAESSAGGGRYWLDPDRVQVDLWQFHDLLDAAALRTNDPAGRDQLLRDAVGLHRGDLADRLPDGPSTTWLPVHRERTARHLVDCYLHLAGLEPDPDLALQLLRRAIGLAPHTEQLYRAAMARQAATGDYDGVRRSMAALTEHLAELRTEPEPATEQLYRELLDEHVAASSAARISSRQGDHR</sequence>
<protein>
    <submittedName>
        <fullName evidence="3">BTAD domain-containing putative transcriptional regulator</fullName>
    </submittedName>
</protein>
<feature type="domain" description="Bacterial transcriptional activator" evidence="2">
    <location>
        <begin position="606"/>
        <end position="748"/>
    </location>
</feature>
<dbReference type="Gene3D" id="1.25.40.10">
    <property type="entry name" value="Tetratricopeptide repeat domain"/>
    <property type="match status" value="1"/>
</dbReference>
<dbReference type="PANTHER" id="PTHR35807">
    <property type="entry name" value="TRANSCRIPTIONAL REGULATOR REDD-RELATED"/>
    <property type="match status" value="1"/>
</dbReference>
<dbReference type="Gene3D" id="1.10.10.10">
    <property type="entry name" value="Winged helix-like DNA-binding domain superfamily/Winged helix DNA-binding domain"/>
    <property type="match status" value="1"/>
</dbReference>
<evidence type="ECO:0000313" key="4">
    <source>
        <dbReference type="Proteomes" id="UP001595912"/>
    </source>
</evidence>
<evidence type="ECO:0000256" key="1">
    <source>
        <dbReference type="SAM" id="Phobius"/>
    </source>
</evidence>
<dbReference type="Proteomes" id="UP001595912">
    <property type="component" value="Unassembled WGS sequence"/>
</dbReference>
<keyword evidence="4" id="KW-1185">Reference proteome</keyword>
<keyword evidence="1" id="KW-1133">Transmembrane helix</keyword>
<dbReference type="InterPro" id="IPR005158">
    <property type="entry name" value="BTAD"/>
</dbReference>
<feature type="transmembrane region" description="Helical" evidence="1">
    <location>
        <begin position="61"/>
        <end position="82"/>
    </location>
</feature>
<dbReference type="EMBL" id="JBHSIU010000032">
    <property type="protein sequence ID" value="MFC5001309.1"/>
    <property type="molecule type" value="Genomic_DNA"/>
</dbReference>
<dbReference type="InterPro" id="IPR011990">
    <property type="entry name" value="TPR-like_helical_dom_sf"/>
</dbReference>
<keyword evidence="1" id="KW-0812">Transmembrane</keyword>
<gene>
    <name evidence="3" type="ORF">ACFPIJ_26180</name>
</gene>
<dbReference type="SUPFAM" id="SSF48452">
    <property type="entry name" value="TPR-like"/>
    <property type="match status" value="1"/>
</dbReference>
<evidence type="ECO:0000259" key="2">
    <source>
        <dbReference type="SMART" id="SM01043"/>
    </source>
</evidence>
<organism evidence="3 4">
    <name type="scientific">Dactylosporangium cerinum</name>
    <dbReference type="NCBI Taxonomy" id="1434730"/>
    <lineage>
        <taxon>Bacteria</taxon>
        <taxon>Bacillati</taxon>
        <taxon>Actinomycetota</taxon>
        <taxon>Actinomycetes</taxon>
        <taxon>Micromonosporales</taxon>
        <taxon>Micromonosporaceae</taxon>
        <taxon>Dactylosporangium</taxon>
    </lineage>
</organism>
<name>A0ABV9VYX9_9ACTN</name>
<dbReference type="RefSeq" id="WP_380118217.1">
    <property type="nucleotide sequence ID" value="NZ_JBHSIU010000032.1"/>
</dbReference>
<dbReference type="SMART" id="SM01043">
    <property type="entry name" value="BTAD"/>
    <property type="match status" value="1"/>
</dbReference>
<proteinExistence type="predicted"/>
<dbReference type="InterPro" id="IPR036388">
    <property type="entry name" value="WH-like_DNA-bd_sf"/>
</dbReference>
<keyword evidence="1" id="KW-0472">Membrane</keyword>